<comment type="cofactor">
    <cofactor evidence="1">
        <name>L-ascorbate</name>
        <dbReference type="ChEBI" id="CHEBI:38290"/>
    </cofactor>
</comment>
<evidence type="ECO:0000256" key="6">
    <source>
        <dbReference type="ARBA" id="ARBA00023004"/>
    </source>
</evidence>
<evidence type="ECO:0000256" key="4">
    <source>
        <dbReference type="ARBA" id="ARBA00022964"/>
    </source>
</evidence>
<protein>
    <submittedName>
        <fullName evidence="8">2OG-Fe(II) oxygenase superfamily protein</fullName>
    </submittedName>
</protein>
<keyword evidence="4" id="KW-0223">Dioxygenase</keyword>
<dbReference type="Proteomes" id="UP000199297">
    <property type="component" value="Unassembled WGS sequence"/>
</dbReference>
<dbReference type="PANTHER" id="PTHR10869:SF246">
    <property type="entry name" value="TRANSMEMBRANE PROLYL 4-HYDROXYLASE"/>
    <property type="match status" value="1"/>
</dbReference>
<evidence type="ECO:0000313" key="8">
    <source>
        <dbReference type="EMBL" id="SEL91863.1"/>
    </source>
</evidence>
<dbReference type="PROSITE" id="PS51471">
    <property type="entry name" value="FE2OG_OXY"/>
    <property type="match status" value="1"/>
</dbReference>
<dbReference type="InterPro" id="IPR005123">
    <property type="entry name" value="Oxoglu/Fe-dep_dioxygenase_dom"/>
</dbReference>
<keyword evidence="6" id="KW-0408">Iron</keyword>
<gene>
    <name evidence="8" type="ORF">SAMN05216262_13315</name>
</gene>
<evidence type="ECO:0000256" key="5">
    <source>
        <dbReference type="ARBA" id="ARBA00023002"/>
    </source>
</evidence>
<dbReference type="Gene3D" id="2.60.120.620">
    <property type="entry name" value="q2cbj1_9rhob like domain"/>
    <property type="match status" value="1"/>
</dbReference>
<keyword evidence="3" id="KW-0847">Vitamin C</keyword>
<dbReference type="GO" id="GO:0016705">
    <property type="term" value="F:oxidoreductase activity, acting on paired donors, with incorporation or reduction of molecular oxygen"/>
    <property type="evidence" value="ECO:0007669"/>
    <property type="project" value="InterPro"/>
</dbReference>
<evidence type="ECO:0000259" key="7">
    <source>
        <dbReference type="PROSITE" id="PS51471"/>
    </source>
</evidence>
<evidence type="ECO:0000313" key="9">
    <source>
        <dbReference type="Proteomes" id="UP000199297"/>
    </source>
</evidence>
<dbReference type="GO" id="GO:0031418">
    <property type="term" value="F:L-ascorbic acid binding"/>
    <property type="evidence" value="ECO:0007669"/>
    <property type="project" value="UniProtKB-KW"/>
</dbReference>
<dbReference type="PANTHER" id="PTHR10869">
    <property type="entry name" value="PROLYL 4-HYDROXYLASE ALPHA SUBUNIT"/>
    <property type="match status" value="1"/>
</dbReference>
<dbReference type="InterPro" id="IPR006620">
    <property type="entry name" value="Pro_4_hyd_alph"/>
</dbReference>
<dbReference type="EMBL" id="FOBI01000033">
    <property type="protein sequence ID" value="SEL91863.1"/>
    <property type="molecule type" value="Genomic_DNA"/>
</dbReference>
<dbReference type="RefSeq" id="WP_085284031.1">
    <property type="nucleotide sequence ID" value="NZ_FOBI01000033.1"/>
</dbReference>
<dbReference type="InterPro" id="IPR045054">
    <property type="entry name" value="P4HA-like"/>
</dbReference>
<organism evidence="8 9">
    <name type="scientific">Colwellia chukchiensis</name>
    <dbReference type="NCBI Taxonomy" id="641665"/>
    <lineage>
        <taxon>Bacteria</taxon>
        <taxon>Pseudomonadati</taxon>
        <taxon>Pseudomonadota</taxon>
        <taxon>Gammaproteobacteria</taxon>
        <taxon>Alteromonadales</taxon>
        <taxon>Colwelliaceae</taxon>
        <taxon>Colwellia</taxon>
    </lineage>
</organism>
<dbReference type="OrthoDB" id="269774at2"/>
<feature type="domain" description="Fe2OG dioxygenase" evidence="7">
    <location>
        <begin position="200"/>
        <end position="309"/>
    </location>
</feature>
<dbReference type="AlphaFoldDB" id="A0A1H7U4G0"/>
<evidence type="ECO:0000256" key="3">
    <source>
        <dbReference type="ARBA" id="ARBA00022896"/>
    </source>
</evidence>
<dbReference type="InterPro" id="IPR044862">
    <property type="entry name" value="Pro_4_hyd_alph_FE2OG_OXY"/>
</dbReference>
<dbReference type="SMART" id="SM00702">
    <property type="entry name" value="P4Hc"/>
    <property type="match status" value="1"/>
</dbReference>
<reference evidence="9" key="1">
    <citation type="submission" date="2016-10" db="EMBL/GenBank/DDBJ databases">
        <authorList>
            <person name="Varghese N."/>
            <person name="Submissions S."/>
        </authorList>
    </citation>
    <scope>NUCLEOTIDE SEQUENCE [LARGE SCALE GENOMIC DNA]</scope>
    <source>
        <strain evidence="9">CGMCC 1.9127</strain>
    </source>
</reference>
<keyword evidence="2" id="KW-0479">Metal-binding</keyword>
<evidence type="ECO:0000256" key="1">
    <source>
        <dbReference type="ARBA" id="ARBA00001961"/>
    </source>
</evidence>
<dbReference type="Pfam" id="PF13640">
    <property type="entry name" value="2OG-FeII_Oxy_3"/>
    <property type="match status" value="1"/>
</dbReference>
<dbReference type="STRING" id="641665.GCA_002104455_02400"/>
<proteinExistence type="predicted"/>
<name>A0A1H7U4G0_9GAMM</name>
<evidence type="ECO:0000256" key="2">
    <source>
        <dbReference type="ARBA" id="ARBA00022723"/>
    </source>
</evidence>
<dbReference type="GO" id="GO:0051213">
    <property type="term" value="F:dioxygenase activity"/>
    <property type="evidence" value="ECO:0007669"/>
    <property type="project" value="UniProtKB-KW"/>
</dbReference>
<keyword evidence="9" id="KW-1185">Reference proteome</keyword>
<keyword evidence="5" id="KW-0560">Oxidoreductase</keyword>
<sequence>MLLQLLEDKHFGRLTTAKVFKLANNNANFANLWLVQAIRSDCSLNELALAIAANIKWQSKNLALLERYLPETELANDHLSNELLQAMAYSQDIIQDFCQQRQAKLLIRITSLAETITTTKIDTHKMTCNLSLSLEQLNDILTSCSPHLKDAVLFGAEGKSSQDKGIRNNSHFPTPLPNDSMALALLEHLLAKASGLPIGVAEPPVVLRYLPEQYYHWHYDHIYPHTEDIKKHIAQFGQRVKSAIFYLNDDFVGGETEFKTPFISITPKQNKALIFDNCDQQGNRYSDSIHRGKSVISGEKWIVTLWFRDKPFWLRSGLL</sequence>
<accession>A0A1H7U4G0</accession>
<dbReference type="GO" id="GO:0005506">
    <property type="term" value="F:iron ion binding"/>
    <property type="evidence" value="ECO:0007669"/>
    <property type="project" value="InterPro"/>
</dbReference>